<feature type="transmembrane region" description="Helical" evidence="1">
    <location>
        <begin position="92"/>
        <end position="111"/>
    </location>
</feature>
<feature type="transmembrane region" description="Helical" evidence="1">
    <location>
        <begin position="43"/>
        <end position="64"/>
    </location>
</feature>
<comment type="caution">
    <text evidence="2">The sequence shown here is derived from an EMBL/GenBank/DDBJ whole genome shotgun (WGS) entry which is preliminary data.</text>
</comment>
<keyword evidence="3" id="KW-1185">Reference proteome</keyword>
<name>A0ABR8PJ58_9BACL</name>
<feature type="transmembrane region" description="Helical" evidence="1">
    <location>
        <begin position="117"/>
        <end position="141"/>
    </location>
</feature>
<protein>
    <submittedName>
        <fullName evidence="2">DUF2975 domain-containing protein</fullName>
    </submittedName>
</protein>
<keyword evidence="1" id="KW-1133">Transmembrane helix</keyword>
<dbReference type="RefSeq" id="WP_191689335.1">
    <property type="nucleotide sequence ID" value="NZ_JACSQY010000004.1"/>
</dbReference>
<organism evidence="2 3">
    <name type="scientific">Sporosarcina gallistercoris</name>
    <dbReference type="NCBI Taxonomy" id="2762245"/>
    <lineage>
        <taxon>Bacteria</taxon>
        <taxon>Bacillati</taxon>
        <taxon>Bacillota</taxon>
        <taxon>Bacilli</taxon>
        <taxon>Bacillales</taxon>
        <taxon>Caryophanaceae</taxon>
        <taxon>Sporosarcina</taxon>
    </lineage>
</organism>
<keyword evidence="1" id="KW-0472">Membrane</keyword>
<gene>
    <name evidence="2" type="ORF">H9659_07610</name>
</gene>
<proteinExistence type="predicted"/>
<dbReference type="Proteomes" id="UP000659496">
    <property type="component" value="Unassembled WGS sequence"/>
</dbReference>
<evidence type="ECO:0000313" key="2">
    <source>
        <dbReference type="EMBL" id="MBD7908191.1"/>
    </source>
</evidence>
<evidence type="ECO:0000313" key="3">
    <source>
        <dbReference type="Proteomes" id="UP000659496"/>
    </source>
</evidence>
<sequence length="159" mass="17551">MKRETLFLKVTLVIMALPILALCIFVVPQIAEFFAELAPTWSFLQYPFLVGLYVSALIYFTALYQTMKLLTYIDRNTAFSEASVSVLKKIKLCAVSIGALYVFFMPLLFLMGDADDAPGIIVIGLGIIFGSIVIAVFAAVLQKLLQNAIDIKSENDLTV</sequence>
<accession>A0ABR8PJ58</accession>
<evidence type="ECO:0000256" key="1">
    <source>
        <dbReference type="SAM" id="Phobius"/>
    </source>
</evidence>
<dbReference type="InterPro" id="IPR021354">
    <property type="entry name" value="DUF2975"/>
</dbReference>
<dbReference type="Pfam" id="PF11188">
    <property type="entry name" value="DUF2975"/>
    <property type="match status" value="1"/>
</dbReference>
<dbReference type="EMBL" id="JACSQY010000004">
    <property type="protein sequence ID" value="MBD7908191.1"/>
    <property type="molecule type" value="Genomic_DNA"/>
</dbReference>
<feature type="transmembrane region" description="Helical" evidence="1">
    <location>
        <begin position="12"/>
        <end position="31"/>
    </location>
</feature>
<reference evidence="2 3" key="1">
    <citation type="submission" date="2020-08" db="EMBL/GenBank/DDBJ databases">
        <title>A Genomic Blueprint of the Chicken Gut Microbiome.</title>
        <authorList>
            <person name="Gilroy R."/>
            <person name="Ravi A."/>
            <person name="Getino M."/>
            <person name="Pursley I."/>
            <person name="Horton D.L."/>
            <person name="Alikhan N.-F."/>
            <person name="Baker D."/>
            <person name="Gharbi K."/>
            <person name="Hall N."/>
            <person name="Watson M."/>
            <person name="Adriaenssens E.M."/>
            <person name="Foster-Nyarko E."/>
            <person name="Jarju S."/>
            <person name="Secka A."/>
            <person name="Antonio M."/>
            <person name="Oren A."/>
            <person name="Chaudhuri R."/>
            <person name="La Ragione R.M."/>
            <person name="Hildebrand F."/>
            <person name="Pallen M.J."/>
        </authorList>
    </citation>
    <scope>NUCLEOTIDE SEQUENCE [LARGE SCALE GENOMIC DNA]</scope>
    <source>
        <strain evidence="2 3">Sa3CUA8</strain>
    </source>
</reference>
<keyword evidence="1" id="KW-0812">Transmembrane</keyword>